<dbReference type="GO" id="GO:0005737">
    <property type="term" value="C:cytoplasm"/>
    <property type="evidence" value="ECO:0007669"/>
    <property type="project" value="TreeGrafter"/>
</dbReference>
<dbReference type="GO" id="GO:0004736">
    <property type="term" value="F:pyruvate carboxylase activity"/>
    <property type="evidence" value="ECO:0007669"/>
    <property type="project" value="TreeGrafter"/>
</dbReference>
<accession>A0A183AFN9</accession>
<evidence type="ECO:0000256" key="1">
    <source>
        <dbReference type="ARBA" id="ARBA00022598"/>
    </source>
</evidence>
<dbReference type="Pfam" id="PF00289">
    <property type="entry name" value="Biotin_carb_N"/>
    <property type="match status" value="1"/>
</dbReference>
<evidence type="ECO:0000256" key="3">
    <source>
        <dbReference type="ARBA" id="ARBA00022840"/>
    </source>
</evidence>
<dbReference type="AlphaFoldDB" id="A0A183AFN9"/>
<dbReference type="PROSITE" id="PS50979">
    <property type="entry name" value="BC"/>
    <property type="match status" value="1"/>
</dbReference>
<dbReference type="InterPro" id="IPR005481">
    <property type="entry name" value="BC-like_N"/>
</dbReference>
<dbReference type="PANTHER" id="PTHR43778">
    <property type="entry name" value="PYRUVATE CARBOXYLASE"/>
    <property type="match status" value="1"/>
</dbReference>
<evidence type="ECO:0000259" key="4">
    <source>
        <dbReference type="PROSITE" id="PS50979"/>
    </source>
</evidence>
<sequence length="151" mass="16619">LFTIIPTNAGEIAIRVFRACSEMGIRTVAVYSKQDTMQMHRQRADESYLIGADLAPVAAYLNIPEILQVAKEHNVDAIHPGYGFLSERSDFAQACEQAGILFIGPSSEVVQRMGDKVEARKAALSANVSVSFLISFTFACFLDAHLYCHSF</sequence>
<dbReference type="GO" id="GO:0005524">
    <property type="term" value="F:ATP binding"/>
    <property type="evidence" value="ECO:0007669"/>
    <property type="project" value="UniProtKB-KW"/>
</dbReference>
<dbReference type="GO" id="GO:0006094">
    <property type="term" value="P:gluconeogenesis"/>
    <property type="evidence" value="ECO:0007669"/>
    <property type="project" value="TreeGrafter"/>
</dbReference>
<dbReference type="PANTHER" id="PTHR43778:SF2">
    <property type="entry name" value="PYRUVATE CARBOXYLASE, MITOCHONDRIAL"/>
    <property type="match status" value="1"/>
</dbReference>
<organism evidence="5">
    <name type="scientific">Echinostoma caproni</name>
    <dbReference type="NCBI Taxonomy" id="27848"/>
    <lineage>
        <taxon>Eukaryota</taxon>
        <taxon>Metazoa</taxon>
        <taxon>Spiralia</taxon>
        <taxon>Lophotrochozoa</taxon>
        <taxon>Platyhelminthes</taxon>
        <taxon>Trematoda</taxon>
        <taxon>Digenea</taxon>
        <taxon>Plagiorchiida</taxon>
        <taxon>Echinostomata</taxon>
        <taxon>Echinostomatoidea</taxon>
        <taxon>Echinostomatidae</taxon>
        <taxon>Echinostoma</taxon>
    </lineage>
</organism>
<keyword evidence="3" id="KW-0067">ATP-binding</keyword>
<evidence type="ECO:0000313" key="5">
    <source>
        <dbReference type="WBParaSite" id="ECPE_0000578701-mRNA-1"/>
    </source>
</evidence>
<dbReference type="Gene3D" id="3.40.50.20">
    <property type="match status" value="1"/>
</dbReference>
<feature type="domain" description="Biotin carboxylation" evidence="4">
    <location>
        <begin position="1"/>
        <end position="151"/>
    </location>
</feature>
<protein>
    <submittedName>
        <fullName evidence="5">Biotin carboxylation domain-containing protein</fullName>
    </submittedName>
</protein>
<dbReference type="FunFam" id="3.40.50.20:FF:000010">
    <property type="entry name" value="Propionyl-CoA carboxylase subunit alpha"/>
    <property type="match status" value="1"/>
</dbReference>
<dbReference type="WBParaSite" id="ECPE_0000578701-mRNA-1">
    <property type="protein sequence ID" value="ECPE_0000578701-mRNA-1"/>
    <property type="gene ID" value="ECPE_0000578701"/>
</dbReference>
<evidence type="ECO:0000256" key="2">
    <source>
        <dbReference type="ARBA" id="ARBA00022741"/>
    </source>
</evidence>
<dbReference type="InterPro" id="IPR011764">
    <property type="entry name" value="Biotin_carboxylation_dom"/>
</dbReference>
<name>A0A183AFN9_9TREM</name>
<reference evidence="5" key="1">
    <citation type="submission" date="2016-06" db="UniProtKB">
        <authorList>
            <consortium name="WormBaseParasite"/>
        </authorList>
    </citation>
    <scope>IDENTIFICATION</scope>
</reference>
<dbReference type="InterPro" id="IPR016185">
    <property type="entry name" value="PreATP-grasp_dom_sf"/>
</dbReference>
<dbReference type="InterPro" id="IPR055268">
    <property type="entry name" value="PCB-like"/>
</dbReference>
<keyword evidence="2" id="KW-0547">Nucleotide-binding</keyword>
<proteinExistence type="predicted"/>
<dbReference type="SUPFAM" id="SSF52440">
    <property type="entry name" value="PreATP-grasp domain"/>
    <property type="match status" value="1"/>
</dbReference>
<keyword evidence="1" id="KW-0436">Ligase</keyword>